<dbReference type="AlphaFoldDB" id="A0A6J5DKY5"/>
<protein>
    <submittedName>
        <fullName evidence="1">Uncharacterized protein</fullName>
    </submittedName>
</protein>
<dbReference type="Proteomes" id="UP000494363">
    <property type="component" value="Unassembled WGS sequence"/>
</dbReference>
<name>A0A6J5DKY5_9BURK</name>
<evidence type="ECO:0000313" key="1">
    <source>
        <dbReference type="EMBL" id="CAB3754849.1"/>
    </source>
</evidence>
<proteinExistence type="predicted"/>
<accession>A0A6J5DKY5</accession>
<evidence type="ECO:0000313" key="2">
    <source>
        <dbReference type="Proteomes" id="UP000494363"/>
    </source>
</evidence>
<keyword evidence="2" id="KW-1185">Reference proteome</keyword>
<dbReference type="RefSeq" id="WP_175226726.1">
    <property type="nucleotide sequence ID" value="NZ_CADIKH010000009.1"/>
</dbReference>
<gene>
    <name evidence="1" type="ORF">LMG29542_02469</name>
</gene>
<organism evidence="1 2">
    <name type="scientific">Paraburkholderia humisilvae</name>
    <dbReference type="NCBI Taxonomy" id="627669"/>
    <lineage>
        <taxon>Bacteria</taxon>
        <taxon>Pseudomonadati</taxon>
        <taxon>Pseudomonadota</taxon>
        <taxon>Betaproteobacteria</taxon>
        <taxon>Burkholderiales</taxon>
        <taxon>Burkholderiaceae</taxon>
        <taxon>Paraburkholderia</taxon>
    </lineage>
</organism>
<reference evidence="1 2" key="1">
    <citation type="submission" date="2020-04" db="EMBL/GenBank/DDBJ databases">
        <authorList>
            <person name="De Canck E."/>
        </authorList>
    </citation>
    <scope>NUCLEOTIDE SEQUENCE [LARGE SCALE GENOMIC DNA]</scope>
    <source>
        <strain evidence="1 2">LMG 29542</strain>
    </source>
</reference>
<dbReference type="EMBL" id="CADIKH010000009">
    <property type="protein sequence ID" value="CAB3754849.1"/>
    <property type="molecule type" value="Genomic_DNA"/>
</dbReference>
<sequence>MLEFTIGDKREVVTDSLIESFYGETGIGRGEVDLAQVRAFFVARCDRLQPSDIVTDYEKELSRLSYALYLASERGIKIVTVN</sequence>